<evidence type="ECO:0000256" key="5">
    <source>
        <dbReference type="SAM" id="MobiDB-lite"/>
    </source>
</evidence>
<evidence type="ECO:0000256" key="1">
    <source>
        <dbReference type="ARBA" id="ARBA00022737"/>
    </source>
</evidence>
<evidence type="ECO:0000256" key="4">
    <source>
        <dbReference type="PROSITE-ProRule" id="PRU00023"/>
    </source>
</evidence>
<evidence type="ECO:0000256" key="2">
    <source>
        <dbReference type="ARBA" id="ARBA00023002"/>
    </source>
</evidence>
<feature type="region of interest" description="Disordered" evidence="5">
    <location>
        <begin position="686"/>
        <end position="715"/>
    </location>
</feature>
<feature type="repeat" description="ANK" evidence="4">
    <location>
        <begin position="469"/>
        <end position="501"/>
    </location>
</feature>
<feature type="domain" description="TauD/TfdA-like" evidence="6">
    <location>
        <begin position="18"/>
        <end position="281"/>
    </location>
</feature>
<gene>
    <name evidence="7" type="ORF">SI65_05566</name>
</gene>
<dbReference type="SUPFAM" id="SSF51197">
    <property type="entry name" value="Clavaminate synthase-like"/>
    <property type="match status" value="1"/>
</dbReference>
<name>A0A1E3BDE0_ASPCR</name>
<feature type="repeat" description="ANK" evidence="4">
    <location>
        <begin position="613"/>
        <end position="654"/>
    </location>
</feature>
<keyword evidence="1" id="KW-0677">Repeat</keyword>
<dbReference type="AlphaFoldDB" id="A0A1E3BDE0"/>
<feature type="compositionally biased region" description="Basic and acidic residues" evidence="5">
    <location>
        <begin position="691"/>
        <end position="715"/>
    </location>
</feature>
<evidence type="ECO:0000313" key="7">
    <source>
        <dbReference type="EMBL" id="ODM18949.1"/>
    </source>
</evidence>
<feature type="repeat" description="ANK" evidence="4">
    <location>
        <begin position="436"/>
        <end position="468"/>
    </location>
</feature>
<dbReference type="Gene3D" id="1.25.40.20">
    <property type="entry name" value="Ankyrin repeat-containing domain"/>
    <property type="match status" value="3"/>
</dbReference>
<organism evidence="7 8">
    <name type="scientific">Aspergillus cristatus</name>
    <name type="common">Chinese Fuzhuan brick tea-fermentation fungus</name>
    <name type="synonym">Eurotium cristatum</name>
    <dbReference type="NCBI Taxonomy" id="573508"/>
    <lineage>
        <taxon>Eukaryota</taxon>
        <taxon>Fungi</taxon>
        <taxon>Dikarya</taxon>
        <taxon>Ascomycota</taxon>
        <taxon>Pezizomycotina</taxon>
        <taxon>Eurotiomycetes</taxon>
        <taxon>Eurotiomycetidae</taxon>
        <taxon>Eurotiales</taxon>
        <taxon>Aspergillaceae</taxon>
        <taxon>Aspergillus</taxon>
        <taxon>Aspergillus subgen. Aspergillus</taxon>
    </lineage>
</organism>
<dbReference type="STRING" id="573508.A0A1E3BDE0"/>
<dbReference type="PANTHER" id="PTHR24161">
    <property type="entry name" value="ANK_REP_REGION DOMAIN-CONTAINING PROTEIN-RELATED"/>
    <property type="match status" value="1"/>
</dbReference>
<dbReference type="VEuPathDB" id="FungiDB:SI65_05566"/>
<evidence type="ECO:0000313" key="8">
    <source>
        <dbReference type="Proteomes" id="UP000094569"/>
    </source>
</evidence>
<dbReference type="InterPro" id="IPR002110">
    <property type="entry name" value="Ankyrin_rpt"/>
</dbReference>
<sequence length="715" mass="79014">MSASTTMTQTADINLTESRPGFAAEITGLDFANGVTEDASCFLRDAVTKYGVVVIRSTNLTDDIHVELARTFGELDDNRLKYDELFDVSNVEADGSTVDSESPKGQANKGNSLFHVDSSFNPCRAGYSLLLAHELPPPGTGGATAFADTRTAFDDLDSETKQDLLEHNYIAAHSILHSKKLAASEFFANIDPADCPMGRHYLVQRHEPSGRINLYLAAHIHHIEGLETEESKSLFEKLFKHATQEKYVVEIEWQQPGDLIIWDNTCTMHRAVGGSFAKKYRRDETGDGAYMKLDKEIAKPIREMTRPPKTMLQACFKPTFGTFLAAYFGLDCMMRAILNKEAGNAQLKNSNGTTPLCLASEKGHTRIIKLLIEKGASVNTYDLTRTTPLLCAAYNGHEDAVTLFETPISTAIRYNRVEILELMLSSGANPDIAGRSLRTPLSLATINGNETVAELLIQWGANVNHTDSSGQTPLDHAAQNNHTGLVELLMQNGADPLVAYDGTRNPMWNAAKDGEEVLARSLLQQGSEPNMKYEKGQTPLFKAVQQDRIAVAELLSSYGADVNFRDRIGQTPLMLIIKDYHEREMWNPGPIDPGRLVGFLLERGADPNLMDHNGRTALLRAVDNNADNPMGIYEQICVVRMLLEKGARPDAQDNHGRTPLTTASWLDDKEVEHLLLTEVFGFSSEDMNGEEPTRIRNYHDISDDSLKTSHGKGDD</sequence>
<dbReference type="PROSITE" id="PS50088">
    <property type="entry name" value="ANK_REPEAT"/>
    <property type="match status" value="6"/>
</dbReference>
<keyword evidence="3 4" id="KW-0040">ANK repeat</keyword>
<dbReference type="GO" id="GO:0019706">
    <property type="term" value="F:protein-cysteine S-palmitoyltransferase activity"/>
    <property type="evidence" value="ECO:0007669"/>
    <property type="project" value="UniProtKB-EC"/>
</dbReference>
<dbReference type="SMART" id="SM00248">
    <property type="entry name" value="ANK"/>
    <property type="match status" value="9"/>
</dbReference>
<dbReference type="PROSITE" id="PS50297">
    <property type="entry name" value="ANK_REP_REGION"/>
    <property type="match status" value="4"/>
</dbReference>
<dbReference type="Pfam" id="PF12796">
    <property type="entry name" value="Ank_2"/>
    <property type="match status" value="4"/>
</dbReference>
<dbReference type="EMBL" id="JXNT01000005">
    <property type="protein sequence ID" value="ODM18949.1"/>
    <property type="molecule type" value="Genomic_DNA"/>
</dbReference>
<evidence type="ECO:0000259" key="6">
    <source>
        <dbReference type="Pfam" id="PF02668"/>
    </source>
</evidence>
<feature type="repeat" description="ANK" evidence="4">
    <location>
        <begin position="535"/>
        <end position="567"/>
    </location>
</feature>
<keyword evidence="2" id="KW-0560">Oxidoreductase</keyword>
<proteinExistence type="predicted"/>
<dbReference type="OrthoDB" id="5818554at2759"/>
<comment type="caution">
    <text evidence="7">The sequence shown here is derived from an EMBL/GenBank/DDBJ whole genome shotgun (WGS) entry which is preliminary data.</text>
</comment>
<evidence type="ECO:0000256" key="3">
    <source>
        <dbReference type="ARBA" id="ARBA00023043"/>
    </source>
</evidence>
<feature type="repeat" description="ANK" evidence="4">
    <location>
        <begin position="351"/>
        <end position="383"/>
    </location>
</feature>
<protein>
    <recommendedName>
        <fullName evidence="6">TauD/TfdA-like domain-containing protein</fullName>
    </recommendedName>
</protein>
<dbReference type="PRINTS" id="PR01415">
    <property type="entry name" value="ANKYRIN"/>
</dbReference>
<keyword evidence="8" id="KW-1185">Reference proteome</keyword>
<dbReference type="GO" id="GO:0016491">
    <property type="term" value="F:oxidoreductase activity"/>
    <property type="evidence" value="ECO:0007669"/>
    <property type="project" value="UniProtKB-KW"/>
</dbReference>
<dbReference type="InterPro" id="IPR003819">
    <property type="entry name" value="TauD/TfdA-like"/>
</dbReference>
<accession>A0A1E3BDE0</accession>
<dbReference type="Gene3D" id="3.60.130.10">
    <property type="entry name" value="Clavaminate synthase-like"/>
    <property type="match status" value="1"/>
</dbReference>
<dbReference type="Pfam" id="PF02668">
    <property type="entry name" value="TauD"/>
    <property type="match status" value="1"/>
</dbReference>
<dbReference type="InterPro" id="IPR042098">
    <property type="entry name" value="TauD-like_sf"/>
</dbReference>
<feature type="repeat" description="ANK" evidence="4">
    <location>
        <begin position="403"/>
        <end position="435"/>
    </location>
</feature>
<reference evidence="7 8" key="1">
    <citation type="journal article" date="2016" name="BMC Genomics">
        <title>Comparative genomic and transcriptomic analyses of the Fuzhuan brick tea-fermentation fungus Aspergillus cristatus.</title>
        <authorList>
            <person name="Ge Y."/>
            <person name="Wang Y."/>
            <person name="Liu Y."/>
            <person name="Tan Y."/>
            <person name="Ren X."/>
            <person name="Zhang X."/>
            <person name="Hyde K.D."/>
            <person name="Liu Y."/>
            <person name="Liu Z."/>
        </authorList>
    </citation>
    <scope>NUCLEOTIDE SEQUENCE [LARGE SCALE GENOMIC DNA]</scope>
    <source>
        <strain evidence="7 8">GZAAS20.1005</strain>
    </source>
</reference>
<dbReference type="SUPFAM" id="SSF48403">
    <property type="entry name" value="Ankyrin repeat"/>
    <property type="match status" value="1"/>
</dbReference>
<dbReference type="PANTHER" id="PTHR24161:SF119">
    <property type="entry name" value="ANKYRIN REPEAT DOMAIN 44"/>
    <property type="match status" value="1"/>
</dbReference>
<dbReference type="InterPro" id="IPR036770">
    <property type="entry name" value="Ankyrin_rpt-contain_sf"/>
</dbReference>
<dbReference type="Proteomes" id="UP000094569">
    <property type="component" value="Unassembled WGS sequence"/>
</dbReference>